<dbReference type="InterPro" id="IPR018022">
    <property type="entry name" value="IPT"/>
</dbReference>
<dbReference type="GO" id="GO:0005524">
    <property type="term" value="F:ATP binding"/>
    <property type="evidence" value="ECO:0007669"/>
    <property type="project" value="UniProtKB-KW"/>
</dbReference>
<evidence type="ECO:0000256" key="3">
    <source>
        <dbReference type="ARBA" id="ARBA00022741"/>
    </source>
</evidence>
<evidence type="ECO:0000313" key="6">
    <source>
        <dbReference type="EMBL" id="MBW0462792.1"/>
    </source>
</evidence>
<dbReference type="EMBL" id="AVOT02000420">
    <property type="protein sequence ID" value="MBW0462792.1"/>
    <property type="molecule type" value="Genomic_DNA"/>
</dbReference>
<evidence type="ECO:0000256" key="1">
    <source>
        <dbReference type="ARBA" id="ARBA00005842"/>
    </source>
</evidence>
<gene>
    <name evidence="6" type="ORF">O181_002507</name>
</gene>
<evidence type="ECO:0000256" key="2">
    <source>
        <dbReference type="ARBA" id="ARBA00022679"/>
    </source>
</evidence>
<dbReference type="GO" id="GO:0052381">
    <property type="term" value="F:tRNA dimethylallyltransferase activity"/>
    <property type="evidence" value="ECO:0007669"/>
    <property type="project" value="InterPro"/>
</dbReference>
<comment type="similarity">
    <text evidence="1">Belongs to the IPP transferase family.</text>
</comment>
<dbReference type="Gene3D" id="3.30.160.60">
    <property type="entry name" value="Classic Zinc Finger"/>
    <property type="match status" value="1"/>
</dbReference>
<dbReference type="AlphaFoldDB" id="A0A9Q3GE13"/>
<evidence type="ECO:0000256" key="4">
    <source>
        <dbReference type="ARBA" id="ARBA00022840"/>
    </source>
</evidence>
<dbReference type="GO" id="GO:0006400">
    <property type="term" value="P:tRNA modification"/>
    <property type="evidence" value="ECO:0007669"/>
    <property type="project" value="TreeGrafter"/>
</dbReference>
<feature type="region of interest" description="Disordered" evidence="5">
    <location>
        <begin position="521"/>
        <end position="542"/>
    </location>
</feature>
<dbReference type="OrthoDB" id="775260at2759"/>
<sequence length="542" mass="61466">MLPGWARLPRSWLRNPYRSLCSGTMSKPKKDLIVILGTTGTGKSKLAVELSLFLSQSSGLARAEVINGDSMQVYKGLDVLTNKVTPSEMSGVPHHLMSFLDINDPYTVERFRDDALKKIQELHQKDRLPIVVGGTGYYIQNLILPGRLVKDAQPTIINSQKDLCVVQSTDSAHHLLDTSSIITQCIQREFHPRLIQSFKNLPPDLIQLCFLLPSLPPFSTPKEFPPDFPTHLLPSNYQPPSATAQDFCIALHAALKVVDPVMAGRWHWRDLRKVRRSLEVAVCTGRRMSDLVVKQDQNDQLPQVNQDRVPYRTLIFWLYAHTAQLVPRLDTRVDTMVNNGLLEEVQELKKSRSLIDCDSKTDFSRGPYQAIGYQEFESCHNTQDPHKRHKEVQKAIELTKISTRQYAKSQVKWITNKFIPELNKFDDESTQLNFYLLDASSLQDWDLNVLTPAQNILNAFLNQEELPLPESLSPIATSILSQAKTKATRSLEQLQLKLCTVCTTDVDKPVLIEQSSWDEHLKSKRHKKAATPPRFPHPKTGG</sequence>
<dbReference type="Gene3D" id="1.10.20.140">
    <property type="match status" value="1"/>
</dbReference>
<evidence type="ECO:0000313" key="7">
    <source>
        <dbReference type="Proteomes" id="UP000765509"/>
    </source>
</evidence>
<comment type="caution">
    <text evidence="6">The sequence shown here is derived from an EMBL/GenBank/DDBJ whole genome shotgun (WGS) entry which is preliminary data.</text>
</comment>
<dbReference type="InterPro" id="IPR039657">
    <property type="entry name" value="Dimethylallyltransferase"/>
</dbReference>
<dbReference type="SUPFAM" id="SSF52540">
    <property type="entry name" value="P-loop containing nucleoside triphosphate hydrolases"/>
    <property type="match status" value="1"/>
</dbReference>
<dbReference type="Gene3D" id="3.40.50.300">
    <property type="entry name" value="P-loop containing nucleotide triphosphate hydrolases"/>
    <property type="match status" value="1"/>
</dbReference>
<keyword evidence="3" id="KW-0547">Nucleotide-binding</keyword>
<organism evidence="6 7">
    <name type="scientific">Austropuccinia psidii MF-1</name>
    <dbReference type="NCBI Taxonomy" id="1389203"/>
    <lineage>
        <taxon>Eukaryota</taxon>
        <taxon>Fungi</taxon>
        <taxon>Dikarya</taxon>
        <taxon>Basidiomycota</taxon>
        <taxon>Pucciniomycotina</taxon>
        <taxon>Pucciniomycetes</taxon>
        <taxon>Pucciniales</taxon>
        <taxon>Sphaerophragmiaceae</taxon>
        <taxon>Austropuccinia</taxon>
    </lineage>
</organism>
<dbReference type="Proteomes" id="UP000765509">
    <property type="component" value="Unassembled WGS sequence"/>
</dbReference>
<dbReference type="PANTHER" id="PTHR11088">
    <property type="entry name" value="TRNA DIMETHYLALLYLTRANSFERASE"/>
    <property type="match status" value="1"/>
</dbReference>
<name>A0A9Q3GE13_9BASI</name>
<keyword evidence="7" id="KW-1185">Reference proteome</keyword>
<accession>A0A9Q3GE13</accession>
<proteinExistence type="inferred from homology"/>
<keyword evidence="4" id="KW-0067">ATP-binding</keyword>
<reference evidence="6" key="1">
    <citation type="submission" date="2021-03" db="EMBL/GenBank/DDBJ databases">
        <title>Draft genome sequence of rust myrtle Austropuccinia psidii MF-1, a brazilian biotype.</title>
        <authorList>
            <person name="Quecine M.C."/>
            <person name="Pachon D.M.R."/>
            <person name="Bonatelli M.L."/>
            <person name="Correr F.H."/>
            <person name="Franceschini L.M."/>
            <person name="Leite T.F."/>
            <person name="Margarido G.R.A."/>
            <person name="Almeida C.A."/>
            <person name="Ferrarezi J.A."/>
            <person name="Labate C.A."/>
        </authorList>
    </citation>
    <scope>NUCLEOTIDE SEQUENCE</scope>
    <source>
        <strain evidence="6">MF-1</strain>
    </source>
</reference>
<dbReference type="HAMAP" id="MF_00185">
    <property type="entry name" value="IPP_trans"/>
    <property type="match status" value="1"/>
</dbReference>
<evidence type="ECO:0008006" key="8">
    <source>
        <dbReference type="Google" id="ProtNLM"/>
    </source>
</evidence>
<dbReference type="InterPro" id="IPR027417">
    <property type="entry name" value="P-loop_NTPase"/>
</dbReference>
<dbReference type="PANTHER" id="PTHR11088:SF89">
    <property type="entry name" value="TRNA DIMETHYLALLYLTRANSFERASE"/>
    <property type="match status" value="1"/>
</dbReference>
<evidence type="ECO:0000256" key="5">
    <source>
        <dbReference type="SAM" id="MobiDB-lite"/>
    </source>
</evidence>
<dbReference type="GO" id="GO:0005739">
    <property type="term" value="C:mitochondrion"/>
    <property type="evidence" value="ECO:0007669"/>
    <property type="project" value="TreeGrafter"/>
</dbReference>
<keyword evidence="2" id="KW-0808">Transferase</keyword>
<dbReference type="Pfam" id="PF01715">
    <property type="entry name" value="IPPT"/>
    <property type="match status" value="2"/>
</dbReference>
<protein>
    <recommendedName>
        <fullName evidence="8">tRNA dimethylallyltransferase</fullName>
    </recommendedName>
</protein>